<sequence>MSNKKLSTSERILQAALQLMKDKGFQLVTIKEIADAANVSEMTVFRHFETKKGLLEAAVERNTVIPSFQETLEKDIAWDLEHDLLLFAQLYLSLMEHNESICLLAVQERTTMPELIDLISNNTEHLKDFITKYFNKMQEEGKMIEVDSYTQAAIFIATLFSYFISTALWQDKFMNISKEEFIKNSVQSFCHGILK</sequence>
<dbReference type="SUPFAM" id="SSF46689">
    <property type="entry name" value="Homeodomain-like"/>
    <property type="match status" value="1"/>
</dbReference>
<name>A0AB39HW22_9BACI</name>
<protein>
    <submittedName>
        <fullName evidence="5">TetR/AcrR family transcriptional regulator</fullName>
    </submittedName>
</protein>
<dbReference type="InterPro" id="IPR009057">
    <property type="entry name" value="Homeodomain-like_sf"/>
</dbReference>
<organism evidence="5">
    <name type="scientific">Ornithinibacillus sp. 4-3</name>
    <dbReference type="NCBI Taxonomy" id="3231488"/>
    <lineage>
        <taxon>Bacteria</taxon>
        <taxon>Bacillati</taxon>
        <taxon>Bacillota</taxon>
        <taxon>Bacilli</taxon>
        <taxon>Bacillales</taxon>
        <taxon>Bacillaceae</taxon>
        <taxon>Ornithinibacillus</taxon>
    </lineage>
</organism>
<dbReference type="SUPFAM" id="SSF48498">
    <property type="entry name" value="Tetracyclin repressor-like, C-terminal domain"/>
    <property type="match status" value="1"/>
</dbReference>
<dbReference type="InterPro" id="IPR036271">
    <property type="entry name" value="Tet_transcr_reg_TetR-rel_C_sf"/>
</dbReference>
<evidence type="ECO:0000256" key="3">
    <source>
        <dbReference type="SAM" id="Phobius"/>
    </source>
</evidence>
<evidence type="ECO:0000256" key="1">
    <source>
        <dbReference type="ARBA" id="ARBA00023125"/>
    </source>
</evidence>
<feature type="domain" description="HTH tetR-type" evidence="4">
    <location>
        <begin position="6"/>
        <end position="66"/>
    </location>
</feature>
<dbReference type="PANTHER" id="PTHR30055">
    <property type="entry name" value="HTH-TYPE TRANSCRIPTIONAL REGULATOR RUTR"/>
    <property type="match status" value="1"/>
</dbReference>
<dbReference type="RefSeq" id="WP_368655077.1">
    <property type="nucleotide sequence ID" value="NZ_CP162599.1"/>
</dbReference>
<dbReference type="GO" id="GO:0000976">
    <property type="term" value="F:transcription cis-regulatory region binding"/>
    <property type="evidence" value="ECO:0007669"/>
    <property type="project" value="TreeGrafter"/>
</dbReference>
<dbReference type="Pfam" id="PF00440">
    <property type="entry name" value="TetR_N"/>
    <property type="match status" value="1"/>
</dbReference>
<dbReference type="EMBL" id="CP162599">
    <property type="protein sequence ID" value="XDK34406.1"/>
    <property type="molecule type" value="Genomic_DNA"/>
</dbReference>
<dbReference type="PANTHER" id="PTHR30055:SF226">
    <property type="entry name" value="HTH-TYPE TRANSCRIPTIONAL REGULATOR PKSA"/>
    <property type="match status" value="1"/>
</dbReference>
<dbReference type="AlphaFoldDB" id="A0AB39HW22"/>
<feature type="DNA-binding region" description="H-T-H motif" evidence="2">
    <location>
        <begin position="29"/>
        <end position="48"/>
    </location>
</feature>
<keyword evidence="3" id="KW-0812">Transmembrane</keyword>
<keyword evidence="1 2" id="KW-0238">DNA-binding</keyword>
<accession>A0AB39HW22</accession>
<reference evidence="5" key="1">
    <citation type="submission" date="2024-07" db="EMBL/GenBank/DDBJ databases">
        <title>Halotolerant mesophilic bacterium Ornithinibacillus sp. 4-3, sp. nov., isolated from soil.</title>
        <authorList>
            <person name="Sidarenka A.V."/>
            <person name="Guliayeva D.E."/>
            <person name="Leanovich S.I."/>
            <person name="Hileuskaya K.S."/>
            <person name="Akhremchuk A.E."/>
            <person name="Sikolenko M.A."/>
            <person name="Valentovich L.N."/>
        </authorList>
    </citation>
    <scope>NUCLEOTIDE SEQUENCE</scope>
    <source>
        <strain evidence="5">4-3</strain>
    </source>
</reference>
<dbReference type="InterPro" id="IPR001647">
    <property type="entry name" value="HTH_TetR"/>
</dbReference>
<gene>
    <name evidence="5" type="ORF">AB4Y30_08670</name>
</gene>
<evidence type="ECO:0000259" key="4">
    <source>
        <dbReference type="PROSITE" id="PS50977"/>
    </source>
</evidence>
<dbReference type="PRINTS" id="PR00455">
    <property type="entry name" value="HTHTETR"/>
</dbReference>
<dbReference type="GO" id="GO:0003700">
    <property type="term" value="F:DNA-binding transcription factor activity"/>
    <property type="evidence" value="ECO:0007669"/>
    <property type="project" value="TreeGrafter"/>
</dbReference>
<feature type="transmembrane region" description="Helical" evidence="3">
    <location>
        <begin position="149"/>
        <end position="169"/>
    </location>
</feature>
<keyword evidence="3" id="KW-1133">Transmembrane helix</keyword>
<evidence type="ECO:0000313" key="5">
    <source>
        <dbReference type="EMBL" id="XDK34406.1"/>
    </source>
</evidence>
<dbReference type="Gene3D" id="1.10.357.10">
    <property type="entry name" value="Tetracycline Repressor, domain 2"/>
    <property type="match status" value="1"/>
</dbReference>
<evidence type="ECO:0000256" key="2">
    <source>
        <dbReference type="PROSITE-ProRule" id="PRU00335"/>
    </source>
</evidence>
<proteinExistence type="predicted"/>
<keyword evidence="3" id="KW-0472">Membrane</keyword>
<dbReference type="InterPro" id="IPR050109">
    <property type="entry name" value="HTH-type_TetR-like_transc_reg"/>
</dbReference>
<dbReference type="PROSITE" id="PS50977">
    <property type="entry name" value="HTH_TETR_2"/>
    <property type="match status" value="1"/>
</dbReference>